<sequence length="198" mass="21265">MKNTKLNLVHSMSVLSFTLLILSASAQTNSSVSAQTNSTHPIDVAGIILIQSAFPALGVVNSTLTDPCLPTPYSWVTCNSDDIPRVTALNCGSKGLSGILVDFSLMDALEIIDFSNNHLTQHFPDFLAKFPKLKELNLANTKMIGTVPTSLEKNKNLKLTLAPGNPFLCISDDDSCSSIQLKTVIVFIMIAACVIIIV</sequence>
<keyword evidence="3" id="KW-1185">Reference proteome</keyword>
<feature type="signal peptide" evidence="1">
    <location>
        <begin position="1"/>
        <end position="26"/>
    </location>
</feature>
<dbReference type="Proteomes" id="UP001202328">
    <property type="component" value="Unassembled WGS sequence"/>
</dbReference>
<dbReference type="PANTHER" id="PTHR45631">
    <property type="entry name" value="OS07G0107800 PROTEIN-RELATED"/>
    <property type="match status" value="1"/>
</dbReference>
<dbReference type="SUPFAM" id="SSF52058">
    <property type="entry name" value="L domain-like"/>
    <property type="match status" value="1"/>
</dbReference>
<dbReference type="InterPro" id="IPR001611">
    <property type="entry name" value="Leu-rich_rpt"/>
</dbReference>
<name>A0AAD4SL18_9MAGN</name>
<comment type="caution">
    <text evidence="2">The sequence shown here is derived from an EMBL/GenBank/DDBJ whole genome shotgun (WGS) entry which is preliminary data.</text>
</comment>
<dbReference type="Pfam" id="PF00560">
    <property type="entry name" value="LRR_1"/>
    <property type="match status" value="1"/>
</dbReference>
<evidence type="ECO:0000313" key="2">
    <source>
        <dbReference type="EMBL" id="KAI3912323.1"/>
    </source>
</evidence>
<reference evidence="2" key="1">
    <citation type="submission" date="2022-04" db="EMBL/GenBank/DDBJ databases">
        <title>A functionally conserved STORR gene fusion in Papaver species that diverged 16.8 million years ago.</title>
        <authorList>
            <person name="Catania T."/>
        </authorList>
    </citation>
    <scope>NUCLEOTIDE SEQUENCE</scope>
    <source>
        <strain evidence="2">S-188037</strain>
    </source>
</reference>
<proteinExistence type="predicted"/>
<dbReference type="PANTHER" id="PTHR45631:SF44">
    <property type="entry name" value="CARBOHYDRATE-BINDING PROTEIN OF THE ER PROTEIN"/>
    <property type="match status" value="1"/>
</dbReference>
<evidence type="ECO:0000256" key="1">
    <source>
        <dbReference type="SAM" id="SignalP"/>
    </source>
</evidence>
<feature type="chain" id="PRO_5042074384" evidence="1">
    <location>
        <begin position="27"/>
        <end position="198"/>
    </location>
</feature>
<accession>A0AAD4SL18</accession>
<organism evidence="2 3">
    <name type="scientific">Papaver atlanticum</name>
    <dbReference type="NCBI Taxonomy" id="357466"/>
    <lineage>
        <taxon>Eukaryota</taxon>
        <taxon>Viridiplantae</taxon>
        <taxon>Streptophyta</taxon>
        <taxon>Embryophyta</taxon>
        <taxon>Tracheophyta</taxon>
        <taxon>Spermatophyta</taxon>
        <taxon>Magnoliopsida</taxon>
        <taxon>Ranunculales</taxon>
        <taxon>Papaveraceae</taxon>
        <taxon>Papaveroideae</taxon>
        <taxon>Papaver</taxon>
    </lineage>
</organism>
<gene>
    <name evidence="2" type="ORF">MKW98_023192</name>
</gene>
<keyword evidence="1" id="KW-0732">Signal</keyword>
<dbReference type="InterPro" id="IPR032675">
    <property type="entry name" value="LRR_dom_sf"/>
</dbReference>
<protein>
    <submittedName>
        <fullName evidence="2">Uncharacterized protein</fullName>
    </submittedName>
</protein>
<dbReference type="Gene3D" id="3.80.10.10">
    <property type="entry name" value="Ribonuclease Inhibitor"/>
    <property type="match status" value="1"/>
</dbReference>
<evidence type="ECO:0000313" key="3">
    <source>
        <dbReference type="Proteomes" id="UP001202328"/>
    </source>
</evidence>
<dbReference type="AlphaFoldDB" id="A0AAD4SL18"/>
<dbReference type="EMBL" id="JAJJMB010009803">
    <property type="protein sequence ID" value="KAI3912323.1"/>
    <property type="molecule type" value="Genomic_DNA"/>
</dbReference>